<dbReference type="CDD" id="cd08423">
    <property type="entry name" value="PBP2_LTTR_like_6"/>
    <property type="match status" value="1"/>
</dbReference>
<dbReference type="EMBL" id="BAAAMU010000188">
    <property type="protein sequence ID" value="GAA1692882.1"/>
    <property type="molecule type" value="Genomic_DNA"/>
</dbReference>
<dbReference type="SUPFAM" id="SSF46785">
    <property type="entry name" value="Winged helix' DNA-binding domain"/>
    <property type="match status" value="1"/>
</dbReference>
<organism evidence="6 7">
    <name type="scientific">Nonomuraea maheshkhaliensis</name>
    <dbReference type="NCBI Taxonomy" id="419590"/>
    <lineage>
        <taxon>Bacteria</taxon>
        <taxon>Bacillati</taxon>
        <taxon>Actinomycetota</taxon>
        <taxon>Actinomycetes</taxon>
        <taxon>Streptosporangiales</taxon>
        <taxon>Streptosporangiaceae</taxon>
        <taxon>Nonomuraea</taxon>
    </lineage>
</organism>
<evidence type="ECO:0000256" key="2">
    <source>
        <dbReference type="ARBA" id="ARBA00023015"/>
    </source>
</evidence>
<dbReference type="Proteomes" id="UP001500064">
    <property type="component" value="Unassembled WGS sequence"/>
</dbReference>
<dbReference type="PANTHER" id="PTHR30346:SF29">
    <property type="entry name" value="LYSR SUBSTRATE-BINDING"/>
    <property type="match status" value="1"/>
</dbReference>
<keyword evidence="2" id="KW-0805">Transcription regulation</keyword>
<keyword evidence="4" id="KW-0804">Transcription</keyword>
<proteinExistence type="inferred from homology"/>
<dbReference type="Gene3D" id="1.10.10.10">
    <property type="entry name" value="Winged helix-like DNA-binding domain superfamily/Winged helix DNA-binding domain"/>
    <property type="match status" value="1"/>
</dbReference>
<evidence type="ECO:0000256" key="4">
    <source>
        <dbReference type="ARBA" id="ARBA00023163"/>
    </source>
</evidence>
<dbReference type="InterPro" id="IPR005119">
    <property type="entry name" value="LysR_subst-bd"/>
</dbReference>
<reference evidence="6 7" key="1">
    <citation type="journal article" date="2019" name="Int. J. Syst. Evol. Microbiol.">
        <title>The Global Catalogue of Microorganisms (GCM) 10K type strain sequencing project: providing services to taxonomists for standard genome sequencing and annotation.</title>
        <authorList>
            <consortium name="The Broad Institute Genomics Platform"/>
            <consortium name="The Broad Institute Genome Sequencing Center for Infectious Disease"/>
            <person name="Wu L."/>
            <person name="Ma J."/>
        </authorList>
    </citation>
    <scope>NUCLEOTIDE SEQUENCE [LARGE SCALE GENOMIC DNA]</scope>
    <source>
        <strain evidence="6 7">JCM 13929</strain>
    </source>
</reference>
<evidence type="ECO:0000313" key="7">
    <source>
        <dbReference type="Proteomes" id="UP001500064"/>
    </source>
</evidence>
<evidence type="ECO:0000256" key="1">
    <source>
        <dbReference type="ARBA" id="ARBA00009437"/>
    </source>
</evidence>
<dbReference type="PANTHER" id="PTHR30346">
    <property type="entry name" value="TRANSCRIPTIONAL DUAL REGULATOR HCAR-RELATED"/>
    <property type="match status" value="1"/>
</dbReference>
<feature type="domain" description="HTH lysR-type" evidence="5">
    <location>
        <begin position="8"/>
        <end position="65"/>
    </location>
</feature>
<comment type="caution">
    <text evidence="6">The sequence shown here is derived from an EMBL/GenBank/DDBJ whole genome shotgun (WGS) entry which is preliminary data.</text>
</comment>
<evidence type="ECO:0000259" key="5">
    <source>
        <dbReference type="PROSITE" id="PS50931"/>
    </source>
</evidence>
<dbReference type="SUPFAM" id="SSF53850">
    <property type="entry name" value="Periplasmic binding protein-like II"/>
    <property type="match status" value="1"/>
</dbReference>
<dbReference type="Gene3D" id="3.40.190.10">
    <property type="entry name" value="Periplasmic binding protein-like II"/>
    <property type="match status" value="2"/>
</dbReference>
<dbReference type="Pfam" id="PF00126">
    <property type="entry name" value="HTH_1"/>
    <property type="match status" value="1"/>
</dbReference>
<evidence type="ECO:0000313" key="6">
    <source>
        <dbReference type="EMBL" id="GAA1692882.1"/>
    </source>
</evidence>
<keyword evidence="3" id="KW-0238">DNA-binding</keyword>
<evidence type="ECO:0000256" key="3">
    <source>
        <dbReference type="ARBA" id="ARBA00023125"/>
    </source>
</evidence>
<name>A0ABN2HSR2_9ACTN</name>
<comment type="similarity">
    <text evidence="1">Belongs to the LysR transcriptional regulatory family.</text>
</comment>
<accession>A0ABN2HSR2</accession>
<dbReference type="InterPro" id="IPR000847">
    <property type="entry name" value="LysR_HTH_N"/>
</dbReference>
<sequence length="308" mass="33749">MRSIANMLNLERLRVLHSIAAYGSVTAAADVLHVSTSAISQQMDKLEREVGQQLLERSGRGVRLTGAAERLASHAEQMLSLAERAEADLEAYRGTVSGRLTLGTFATAARGLVAPAMRNFRLAHPQLRVGLEEIEPHVALPRVTRGDLDLAIVQDWFNEPITVPDSLTRVALLDDVADVAVPEKHPLAARGIVDFKDLDGEAWITWSDGWICTGWLRDTIRAYGIEPDISCMAAEHQTQLALVSAGLGIAIIPRLGRDPVPAGIRFVEIRPRLVRHIYAVWRTNASRRPSIRAVVDGLRQFSHASTGT</sequence>
<protein>
    <submittedName>
        <fullName evidence="6">LysR family transcriptional regulator</fullName>
    </submittedName>
</protein>
<dbReference type="Pfam" id="PF03466">
    <property type="entry name" value="LysR_substrate"/>
    <property type="match status" value="1"/>
</dbReference>
<gene>
    <name evidence="6" type="ORF">GCM10009733_106070</name>
</gene>
<dbReference type="InterPro" id="IPR036390">
    <property type="entry name" value="WH_DNA-bd_sf"/>
</dbReference>
<keyword evidence="7" id="KW-1185">Reference proteome</keyword>
<dbReference type="PROSITE" id="PS50931">
    <property type="entry name" value="HTH_LYSR"/>
    <property type="match status" value="1"/>
</dbReference>
<dbReference type="InterPro" id="IPR036388">
    <property type="entry name" value="WH-like_DNA-bd_sf"/>
</dbReference>